<dbReference type="Proteomes" id="UP001152622">
    <property type="component" value="Chromosome 3"/>
</dbReference>
<feature type="region of interest" description="Disordered" evidence="1">
    <location>
        <begin position="37"/>
        <end position="59"/>
    </location>
</feature>
<gene>
    <name evidence="2" type="ORF">SKAU_G00102090</name>
</gene>
<name>A0A9Q1FYS6_SYNKA</name>
<protein>
    <submittedName>
        <fullName evidence="2">Uncharacterized protein</fullName>
    </submittedName>
</protein>
<dbReference type="EMBL" id="JAINUF010000003">
    <property type="protein sequence ID" value="KAJ8370181.1"/>
    <property type="molecule type" value="Genomic_DNA"/>
</dbReference>
<evidence type="ECO:0000313" key="3">
    <source>
        <dbReference type="Proteomes" id="UP001152622"/>
    </source>
</evidence>
<keyword evidence="3" id="KW-1185">Reference proteome</keyword>
<comment type="caution">
    <text evidence="2">The sequence shown here is derived from an EMBL/GenBank/DDBJ whole genome shotgun (WGS) entry which is preliminary data.</text>
</comment>
<feature type="region of interest" description="Disordered" evidence="1">
    <location>
        <begin position="85"/>
        <end position="109"/>
    </location>
</feature>
<sequence>MYSGEGSPGVGSWAPVLRSCSQLCVYAPHPKSAAVLMSSPGNRQWPGQERKKGLHPSLTGSQCRAVTAGTSLVKGFQIGLSPGAISPNISAETSAPYRGNTAESQQRSQ</sequence>
<evidence type="ECO:0000256" key="1">
    <source>
        <dbReference type="SAM" id="MobiDB-lite"/>
    </source>
</evidence>
<dbReference type="AlphaFoldDB" id="A0A9Q1FYS6"/>
<proteinExistence type="predicted"/>
<evidence type="ECO:0000313" key="2">
    <source>
        <dbReference type="EMBL" id="KAJ8370181.1"/>
    </source>
</evidence>
<reference evidence="2" key="1">
    <citation type="journal article" date="2023" name="Science">
        <title>Genome structures resolve the early diversification of teleost fishes.</title>
        <authorList>
            <person name="Parey E."/>
            <person name="Louis A."/>
            <person name="Montfort J."/>
            <person name="Bouchez O."/>
            <person name="Roques C."/>
            <person name="Iampietro C."/>
            <person name="Lluch J."/>
            <person name="Castinel A."/>
            <person name="Donnadieu C."/>
            <person name="Desvignes T."/>
            <person name="Floi Bucao C."/>
            <person name="Jouanno E."/>
            <person name="Wen M."/>
            <person name="Mejri S."/>
            <person name="Dirks R."/>
            <person name="Jansen H."/>
            <person name="Henkel C."/>
            <person name="Chen W.J."/>
            <person name="Zahm M."/>
            <person name="Cabau C."/>
            <person name="Klopp C."/>
            <person name="Thompson A.W."/>
            <person name="Robinson-Rechavi M."/>
            <person name="Braasch I."/>
            <person name="Lecointre G."/>
            <person name="Bobe J."/>
            <person name="Postlethwait J.H."/>
            <person name="Berthelot C."/>
            <person name="Roest Crollius H."/>
            <person name="Guiguen Y."/>
        </authorList>
    </citation>
    <scope>NUCLEOTIDE SEQUENCE</scope>
    <source>
        <strain evidence="2">WJC10195</strain>
    </source>
</reference>
<organism evidence="2 3">
    <name type="scientific">Synaphobranchus kaupii</name>
    <name type="common">Kaup's arrowtooth eel</name>
    <dbReference type="NCBI Taxonomy" id="118154"/>
    <lineage>
        <taxon>Eukaryota</taxon>
        <taxon>Metazoa</taxon>
        <taxon>Chordata</taxon>
        <taxon>Craniata</taxon>
        <taxon>Vertebrata</taxon>
        <taxon>Euteleostomi</taxon>
        <taxon>Actinopterygii</taxon>
        <taxon>Neopterygii</taxon>
        <taxon>Teleostei</taxon>
        <taxon>Anguilliformes</taxon>
        <taxon>Synaphobranchidae</taxon>
        <taxon>Synaphobranchus</taxon>
    </lineage>
</organism>
<accession>A0A9Q1FYS6</accession>